<feature type="region of interest" description="Disordered" evidence="1">
    <location>
        <begin position="3494"/>
        <end position="3538"/>
    </location>
</feature>
<evidence type="ECO:0000259" key="3">
    <source>
        <dbReference type="Pfam" id="PF21678"/>
    </source>
</evidence>
<name>A0ABP0BNB3_9PEZI</name>
<feature type="compositionally biased region" description="Basic and acidic residues" evidence="1">
    <location>
        <begin position="187"/>
        <end position="197"/>
    </location>
</feature>
<keyword evidence="2" id="KW-1133">Transmembrane helix</keyword>
<sequence length="3614" mass="393850">MDLNVRALKANGARFSGDFLAYMVVATFLALFFLLYFNRLFASLASWALRTWTLHRYGIYIDIQAVQFSLLGGRIFFVGLRYHGTNETILIQNGHITWAYWLRRVRHIDLGRRRTSKGPDAEDIGGDSTKVHQKTKSKIPCRMNVTLAGLEWFVYNRSAAYDSIVASLTELCDYPDDGDPSPPAKDGVPRHSEDGQHKLRKRRFNNEDDRESKEGKEDREGGRSSEGGDGMAEKVAAFAEAMRGGRDKRAPGHRPGLSSASSSADSDRNADARRPSAPEAGESEGLPAFLQLLPIHFTCDRAAVVMGNENTSGILVVKTQVLSGEVDARHVETPDPYRQVFRLHFQKPVVEIRDNDDYREDQTSRAVREKQIAEDTAPLPPRSFFRHYRRTAYSQLRNLLPYFRSSVESFTSVDPRDPPATATSARMPGSTHWQGLSRYLDGPGGDEKTRWTATEYAMLNPILESPEAFLTMYWDSVGKVTASAVSGAGADPLRRPPDGHININGNEPAPAWGMALSIRGGSVNYGPWADRKRVELQRVFFPGLSKDAKPARPLPVGAPRAPTQFKVYVELDDEVTLRVPVREASKNWRFKGKDVGTKFQSARDKRKNRSRYKKSEPAPSASGQRPYGWLDIKISRNATIAYCMDMAASATGFCTTLTLDLPRVEIASSVNQQTLWRSGALRTSCDLSTPLQWNGLRQWRFHVTSNDLELFLLRDHVYLLTDLIDDWGTGPPAEYLAYTPFRYYIDLALPNVKLFLNVNDANIINNPTSFDDNTFIILASELLEASVCIPLDQFRAPSNAIPFSVQTDAATIQLHVPPWNTQSMFVRNKNVGHLRNLLVDGKYHYHAVTAPATNTDTLLLNVSGQKPTFHAYGFMVRYFIKLKDNYFGDDVHFTTLEEYQDSLRLKAADPDAERATRPPHKASNDLDVILSVHADDPTILLPAYIYSTSRHVQIDAASLAADLRFTNYYMDLDLVLPPLSLSLGVDAGGDHDKDDGDGPSSTELFVDGLHVYGNRLFGLPPTEPTYQCNWDLSVGAVTGECTTDFLTALAGGGKAFGFTFDDDENALIPYHSIVMYDITFLRVNVKSVSIWLHVEDAAFLLSLEEGVDVKYNDWARQLYSKRADIAIPDLQVSCVNAESAIRHKTRSSSAAVETDAFVKTSLSIAIVGRKFDFTHERSLQQELVHREDQRTNRARMLILPRFLDRGGFAPDPVDPPAQPVPPVPLPVTARDIGQDGISMSSRGTSVASRRRLRRRQSHRSFLSSAASVASAASQGSVFRTTGSAKSRQSSEMPRNSSSQGGGMQPLTPLETPGGGGQPSRLATAPHKRDISSSTRYSGFNSMGEYDASAAASRIHYQDPNHNTVAFSSKFFAPYFPLEDVKPDVTEAAAHWESDASYVGNGGTGSSRSGSGSGSGIDGLPSTDFGLDDVDPAILSEDMLQSSTLIRVHNGVSAFLNPASAKYIAALISALLPREPDDILDAVQISAIDGIIGATKRRKMSGRVQDIVVQLPRANVRFLNASSSAADLASSSMPLAGQDQYDVQVSNVTFMSRAKTTWCDAMRPEESQMYNSFQLRLGAIELSASERLADIATPQAAFVASVENVLVSMGTRDLAYLDADIGAVEGQLSSEKIEYIASLIHRTGVLASDLADAFAAPLSYNNQMRPHLAQRLIAAGIGVTDPGFLVRPSAVLRSAHEHLRTFDSWKLAMRLRQVWSLMKPEPKEQLMREFLGQAPLLPVVESPLSPAVVVVAPLGSTVRDVISKLEHWRGWDLGDLTRSLFLQELFGSLKTSLYKKAAEMWPVPAFMSVVRVEKLQLVLDPGPKQNEITYFDLTVRFENGAAVSSNVASSPRSPSGAVVGGGPVGESISVLNIFCSDSSMRLNWEICELAQDVIRLYKRRMVEKAAADAASGKAEAKNDDNGGNKNKSKNSKRPVSRSAASPKAPKQPAAVLPRTLHIVFAMDRGSLVLDTINLNVRMTSEGTKSSLLLRRTGIGRTVDTNFITSCDSITSRIKSHSELVLSSQLQRPGVFVAHSMQASKKLGRDEHTIKATASSRNFSFGVKQDPLALLETLDLLVRDEVAQLYQLGELFPLVPEKPKQQPQQQQQQQQAKADDGTGNGNGNGKIARHLSAFSFEVALFLEEYTISVPLLRSLTYKISGVVARVAVAAHFGKEVIFDFDVKENSHEMQVTSSTSKVARSISLLQIPPTNGRVTTRIGENEQTVSVFSSLELVQLDAAAVYSLLSALNRPEISSTIADMQQQLKVIQRHFEEIFDSNNNNVQRPRKPPLEQIPAPAAAKARPIVYSVHSTFAGLEIFGNVSPKAKSDTEPPIAHLLFCLDSIRLEITNRLDNGGPVLAYPEFYVNLRRIAFDILKGSEGQMASCGSMAFAARITATSKRGDDGKEKRAFDIKSDAFDVSLSPDTVSTVVDVLGYMGDKINDLDTSRELEYLRKLRQSKPRIVINDQEDADADAEEPDIIKSFFSSIAYTLEFRNIQVNWLCASAAAVAAIAANAPTTKARFLSVPLPGSSGSSSRDHEKEDLVLLFDRIELGTRTKNSARLTIENLQLQLVPPTHDKKQRSPNSALLPEVIFNVAYFSTSRTRRFAFQAVGKSLDLRLTSEFIVPAAHLKDSIQLSIKNVQQVSRRWNPVAGNGNGKSSGASSPSKAASAAAAAAAAATATSSTSTGSPQKLPVLGNKRLESLLVDVDFAGAVVYIGGKKAASSAGHSFGPAATAFGAPGGDGSTGARAGAGAGAGTARSRRSGIGGKYGQFNSDESGGSTTLRSPGLAWKLEYRDSGKGDPSLYAEVKIDPSSNVIYPSVVPLVMDLTASIKEVVSNSGKAPKLLPDQQSTADADEAEKTNEKTDEKTDDNVMAVAGLKPKPEESILMSAANPNAMLGRLKLNLGLRIHKQQFSLSCQPIARVAATTSFDDVYLTMNTIRTVEHGNFVAISGNISRLQASVQHVYSRESTGSFEVDSIVLSLMNSKHVSGVSGVSALLKVSPMKVAINVRQVQDFLLFREIWTPRDLRKADTAPISTPELPKETTAASASSTAASQQPVHLVQRYQQVAATAAFPWTASISIAALEINVDLGQALGKSVFAIEDFWVSSKKTSGWEQNLCLGFRRIGIDSTGRMSGFVALEDFRLRTSIEWPQREQALSKTPLIQASISFSQLRVKASFDYQAFLVADIQSLDFLMYNVRRGQGRGDRLVAVFEGDAVQVFGTTTSAAQSVALYQAFLRLVQERKANFETSLREIERFTNRRPSSSATQLLAGAGAGANVLGTAAKTAAAMAAAGSGSAVVVAADDEESLLAKSPISLDTDVVVTLRAVNLGVFPNTFADHQVFKMEALNAQARFTADIRNGRVHSNLGLTLGQLRIGLAGVRHIPTTTTTPDGPPKTISELSVEDVVLSATGSRGGTILKVPRVEASMQTWQQAESRQIDYIFKSAFEGKVEVGWNYSRISYIRGMWANHSRTLEQTFGREIPLAAIRVTGVPDSSTEDGAGLADEPAAASSSSKKGGGSNGSNSGKDGKDGKQTKITAEVNVPQSKYYYNALEPAIIETPQLRDMGEATPPLEWIGLHRDRLPNLTHQIVIVSLLELAGEVEDAYSRILGSS</sequence>
<dbReference type="Pfam" id="PF25038">
    <property type="entry name" value="Csf1_C"/>
    <property type="match status" value="3"/>
</dbReference>
<dbReference type="InterPro" id="IPR048636">
    <property type="entry name" value="Csf1_N"/>
</dbReference>
<feature type="domain" description="Csf1 C-terminal region" evidence="4">
    <location>
        <begin position="3545"/>
        <end position="3613"/>
    </location>
</feature>
<feature type="region of interest" description="Disordered" evidence="1">
    <location>
        <begin position="1208"/>
        <end position="1338"/>
    </location>
</feature>
<dbReference type="InterPro" id="IPR056779">
    <property type="entry name" value="Csf1_C"/>
</dbReference>
<evidence type="ECO:0000256" key="1">
    <source>
        <dbReference type="SAM" id="MobiDB-lite"/>
    </source>
</evidence>
<feature type="region of interest" description="Disordered" evidence="1">
    <location>
        <begin position="1907"/>
        <end position="1947"/>
    </location>
</feature>
<evidence type="ECO:0000313" key="5">
    <source>
        <dbReference type="EMBL" id="CAK7221012.1"/>
    </source>
</evidence>
<dbReference type="PANTHER" id="PTHR32085:SF3">
    <property type="entry name" value="PROTEIN CSF1"/>
    <property type="match status" value="1"/>
</dbReference>
<feature type="region of interest" description="Disordered" evidence="1">
    <location>
        <begin position="3032"/>
        <end position="3052"/>
    </location>
</feature>
<feature type="region of interest" description="Disordered" evidence="1">
    <location>
        <begin position="2840"/>
        <end position="2870"/>
    </location>
</feature>
<reference evidence="5 6" key="1">
    <citation type="submission" date="2024-01" db="EMBL/GenBank/DDBJ databases">
        <authorList>
            <person name="Allen C."/>
            <person name="Tagirdzhanova G."/>
        </authorList>
    </citation>
    <scope>NUCLEOTIDE SEQUENCE [LARGE SCALE GENOMIC DNA]</scope>
</reference>
<feature type="domain" description="Csf1 C-terminal region" evidence="4">
    <location>
        <begin position="3398"/>
        <end position="3499"/>
    </location>
</feature>
<feature type="compositionally biased region" description="Gly residues" evidence="1">
    <location>
        <begin position="1399"/>
        <end position="1416"/>
    </location>
</feature>
<keyword evidence="6" id="KW-1185">Reference proteome</keyword>
<feature type="compositionally biased region" description="Polar residues" evidence="1">
    <location>
        <begin position="2770"/>
        <end position="2783"/>
    </location>
</feature>
<feature type="region of interest" description="Disordered" evidence="1">
    <location>
        <begin position="1395"/>
        <end position="1417"/>
    </location>
</feature>
<dbReference type="InterPro" id="IPR029636">
    <property type="entry name" value="Csf1"/>
</dbReference>
<feature type="compositionally biased region" description="Basic residues" evidence="1">
    <location>
        <begin position="1248"/>
        <end position="1258"/>
    </location>
</feature>
<feature type="compositionally biased region" description="Low complexity" evidence="1">
    <location>
        <begin position="2099"/>
        <end position="2109"/>
    </location>
</feature>
<dbReference type="EMBL" id="CAWUHB010000021">
    <property type="protein sequence ID" value="CAK7221012.1"/>
    <property type="molecule type" value="Genomic_DNA"/>
</dbReference>
<feature type="compositionally biased region" description="Gly residues" evidence="1">
    <location>
        <begin position="2742"/>
        <end position="2754"/>
    </location>
</feature>
<feature type="compositionally biased region" description="Basic residues" evidence="1">
    <location>
        <begin position="1925"/>
        <end position="1934"/>
    </location>
</feature>
<proteinExistence type="predicted"/>
<keyword evidence="2" id="KW-0472">Membrane</keyword>
<feature type="compositionally biased region" description="Polar residues" evidence="1">
    <location>
        <begin position="1274"/>
        <end position="1298"/>
    </location>
</feature>
<feature type="transmembrane region" description="Helical" evidence="2">
    <location>
        <begin position="20"/>
        <end position="38"/>
    </location>
</feature>
<keyword evidence="5" id="KW-0675">Receptor</keyword>
<feature type="region of interest" description="Disordered" evidence="1">
    <location>
        <begin position="410"/>
        <end position="432"/>
    </location>
</feature>
<feature type="domain" description="Csf1 N-terminal" evidence="3">
    <location>
        <begin position="286"/>
        <end position="906"/>
    </location>
</feature>
<feature type="region of interest" description="Disordered" evidence="1">
    <location>
        <begin position="597"/>
        <end position="624"/>
    </location>
</feature>
<feature type="region of interest" description="Disordered" evidence="1">
    <location>
        <begin position="2742"/>
        <end position="2783"/>
    </location>
</feature>
<feature type="region of interest" description="Disordered" evidence="1">
    <location>
        <begin position="175"/>
        <end position="283"/>
    </location>
</feature>
<keyword evidence="2" id="KW-0812">Transmembrane</keyword>
<gene>
    <name evidence="5" type="primary">CSF1</name>
    <name evidence="5" type="ORF">SCUCBS95973_004351</name>
</gene>
<evidence type="ECO:0000256" key="2">
    <source>
        <dbReference type="SAM" id="Phobius"/>
    </source>
</evidence>
<accession>A0ABP0BNB3</accession>
<feature type="transmembrane region" description="Helical" evidence="2">
    <location>
        <begin position="59"/>
        <end position="80"/>
    </location>
</feature>
<protein>
    <submittedName>
        <fullName evidence="5">Macrophage colony-stimulating factor 1 receptor</fullName>
    </submittedName>
</protein>
<feature type="region of interest" description="Disordered" evidence="1">
    <location>
        <begin position="113"/>
        <end position="135"/>
    </location>
</feature>
<evidence type="ECO:0000259" key="4">
    <source>
        <dbReference type="Pfam" id="PF25038"/>
    </source>
</evidence>
<feature type="compositionally biased region" description="Basic and acidic residues" evidence="1">
    <location>
        <begin position="265"/>
        <end position="276"/>
    </location>
</feature>
<feature type="compositionally biased region" description="Low complexity" evidence="1">
    <location>
        <begin position="1935"/>
        <end position="1947"/>
    </location>
</feature>
<dbReference type="Pfam" id="PF21678">
    <property type="entry name" value="Csf1_N"/>
    <property type="match status" value="1"/>
</dbReference>
<feature type="domain" description="Csf1 C-terminal region" evidence="4">
    <location>
        <begin position="2881"/>
        <end position="3264"/>
    </location>
</feature>
<feature type="compositionally biased region" description="Basic and acidic residues" evidence="1">
    <location>
        <begin position="2857"/>
        <end position="2870"/>
    </location>
</feature>
<organism evidence="5 6">
    <name type="scientific">Sporothrix curviconia</name>
    <dbReference type="NCBI Taxonomy" id="1260050"/>
    <lineage>
        <taxon>Eukaryota</taxon>
        <taxon>Fungi</taxon>
        <taxon>Dikarya</taxon>
        <taxon>Ascomycota</taxon>
        <taxon>Pezizomycotina</taxon>
        <taxon>Sordariomycetes</taxon>
        <taxon>Sordariomycetidae</taxon>
        <taxon>Ophiostomatales</taxon>
        <taxon>Ophiostomataceae</taxon>
        <taxon>Sporothrix</taxon>
    </lineage>
</organism>
<feature type="compositionally biased region" description="Low complexity" evidence="1">
    <location>
        <begin position="1259"/>
        <end position="1273"/>
    </location>
</feature>
<dbReference type="PANTHER" id="PTHR32085">
    <property type="entry name" value="PROTEIN CSF1"/>
    <property type="match status" value="1"/>
</dbReference>
<feature type="region of interest" description="Disordered" evidence="1">
    <location>
        <begin position="2095"/>
        <end position="2122"/>
    </location>
</feature>
<evidence type="ECO:0000313" key="6">
    <source>
        <dbReference type="Proteomes" id="UP001642405"/>
    </source>
</evidence>
<feature type="compositionally biased region" description="Pro residues" evidence="1">
    <location>
        <begin position="1212"/>
        <end position="1225"/>
    </location>
</feature>
<dbReference type="Proteomes" id="UP001642405">
    <property type="component" value="Unassembled WGS sequence"/>
</dbReference>
<feature type="compositionally biased region" description="Basic and acidic residues" evidence="1">
    <location>
        <begin position="204"/>
        <end position="223"/>
    </location>
</feature>
<comment type="caution">
    <text evidence="5">The sequence shown here is derived from an EMBL/GenBank/DDBJ whole genome shotgun (WGS) entry which is preliminary data.</text>
</comment>